<evidence type="ECO:0000313" key="5">
    <source>
        <dbReference type="Proteomes" id="UP000092634"/>
    </source>
</evidence>
<feature type="signal peptide" evidence="2">
    <location>
        <begin position="1"/>
        <end position="25"/>
    </location>
</feature>
<gene>
    <name evidence="4" type="ORF">BA896_013310</name>
</gene>
<feature type="transmembrane region" description="Helical" evidence="1">
    <location>
        <begin position="163"/>
        <end position="180"/>
    </location>
</feature>
<evidence type="ECO:0000256" key="2">
    <source>
        <dbReference type="SAM" id="SignalP"/>
    </source>
</evidence>
<keyword evidence="1" id="KW-1133">Transmembrane helix</keyword>
<dbReference type="AlphaFoldDB" id="A0A1E8PTL9"/>
<dbReference type="EMBL" id="MAQB02000001">
    <property type="protein sequence ID" value="OFJ49692.1"/>
    <property type="molecule type" value="Genomic_DNA"/>
</dbReference>
<evidence type="ECO:0000313" key="4">
    <source>
        <dbReference type="EMBL" id="OFJ49692.1"/>
    </source>
</evidence>
<feature type="domain" description="Ice-binding protein C-terminal" evidence="3">
    <location>
        <begin position="159"/>
        <end position="183"/>
    </location>
</feature>
<keyword evidence="1" id="KW-0812">Transmembrane</keyword>
<dbReference type="Proteomes" id="UP000092634">
    <property type="component" value="Unassembled WGS sequence"/>
</dbReference>
<reference evidence="4 5" key="1">
    <citation type="submission" date="2016-10" db="EMBL/GenBank/DDBJ databases">
        <title>Updated version of Genome Assembly of Janthinobacterium lividum ERGS5:01.</title>
        <authorList>
            <person name="Kumar R."/>
            <person name="Acharya V."/>
            <person name="Singh D."/>
        </authorList>
    </citation>
    <scope>NUCLEOTIDE SEQUENCE [LARGE SCALE GENOMIC DNA]</scope>
    <source>
        <strain evidence="4 5">ERGS5:01</strain>
    </source>
</reference>
<dbReference type="NCBIfam" id="NF035944">
    <property type="entry name" value="PEPxxWA-CTERM"/>
    <property type="match status" value="1"/>
</dbReference>
<proteinExistence type="predicted"/>
<organism evidence="4 5">
    <name type="scientific">Janthinobacterium lividum</name>
    <dbReference type="NCBI Taxonomy" id="29581"/>
    <lineage>
        <taxon>Bacteria</taxon>
        <taxon>Pseudomonadati</taxon>
        <taxon>Pseudomonadota</taxon>
        <taxon>Betaproteobacteria</taxon>
        <taxon>Burkholderiales</taxon>
        <taxon>Oxalobacteraceae</taxon>
        <taxon>Janthinobacterium</taxon>
    </lineage>
</organism>
<name>A0A1E8PTL9_9BURK</name>
<keyword evidence="1" id="KW-0472">Membrane</keyword>
<dbReference type="InterPro" id="IPR013424">
    <property type="entry name" value="Ice-binding_C"/>
</dbReference>
<dbReference type="NCBIfam" id="TIGR02595">
    <property type="entry name" value="PEP_CTERM"/>
    <property type="match status" value="1"/>
</dbReference>
<comment type="caution">
    <text evidence="4">The sequence shown here is derived from an EMBL/GenBank/DDBJ whole genome shotgun (WGS) entry which is preliminary data.</text>
</comment>
<dbReference type="Pfam" id="PF07589">
    <property type="entry name" value="PEP-CTERM"/>
    <property type="match status" value="1"/>
</dbReference>
<feature type="chain" id="PRO_5009214775" description="Ice-binding protein C-terminal domain-containing protein" evidence="2">
    <location>
        <begin position="26"/>
        <end position="187"/>
    </location>
</feature>
<evidence type="ECO:0000259" key="3">
    <source>
        <dbReference type="Pfam" id="PF07589"/>
    </source>
</evidence>
<accession>A0A1E8PTL9</accession>
<protein>
    <recommendedName>
        <fullName evidence="3">Ice-binding protein C-terminal domain-containing protein</fullName>
    </recommendedName>
</protein>
<keyword evidence="2" id="KW-0732">Signal</keyword>
<sequence>MNKTKQAVLGLCLSVSAVLAPLASAASWVQLANPAQGGFTVGSTSVTYGPVAAASVWVYDGANPPGAQSAAAILSLVSSKFGLPSSSTGSLVFAAQGDLASSKSGSFTVKSSFDYLAVHYGRGELLFHWDTPLAANTVFSIANLPRGLSNFRAFNSVSAVPEPATYGMLILGLGLVGFVARRRRVRA</sequence>
<evidence type="ECO:0000256" key="1">
    <source>
        <dbReference type="SAM" id="Phobius"/>
    </source>
</evidence>